<dbReference type="InterPro" id="IPR004996">
    <property type="entry name" value="HSV_HEPA"/>
</dbReference>
<dbReference type="RefSeq" id="YP_010801361.1">
    <property type="nucleotide sequence ID" value="NC_076963.1"/>
</dbReference>
<dbReference type="Proteomes" id="UP001142452">
    <property type="component" value="Segment"/>
</dbReference>
<dbReference type="GeneID" id="80540068"/>
<reference evidence="2" key="1">
    <citation type="journal article" date="2018" name="Med. Microbiol. Immunol.">
        <title>Macaca arctoides gammaherpesvirus 1 (strain herpesvirus Macaca arctoides): virus sequence, phylogeny and characterisation of virus-transformed macaque and rabbit cell lines.</title>
        <authorList>
            <person name="Krumbholz A."/>
            <person name="Roempke J."/>
            <person name="Liehr T."/>
            <person name="Groth M."/>
            <person name="Meerbach A."/>
            <person name="Schacke M."/>
            <person name="Maschkowitz G."/>
            <person name="Fickenscher H."/>
            <person name="Klapper W."/>
            <person name="Sauerbrei A."/>
            <person name="Wutzler P."/>
            <person name="Zell R."/>
        </authorList>
    </citation>
    <scope>NUCLEOTIDE SEQUENCE</scope>
    <source>
        <strain evidence="2">HVMA</strain>
    </source>
</reference>
<name>A0A3G1T4G4_9GAMA</name>
<protein>
    <recommendedName>
        <fullName evidence="4">DNA helicase/primase complex-associated protein</fullName>
    </recommendedName>
</protein>
<evidence type="ECO:0008006" key="4">
    <source>
        <dbReference type="Google" id="ProtNLM"/>
    </source>
</evidence>
<evidence type="ECO:0000313" key="2">
    <source>
        <dbReference type="EMBL" id="AYA49835.1"/>
    </source>
</evidence>
<sequence>METPAESVRARVCSVTFYNVTQAGGRWWAIWVVGIVPVRGEDVETLFVVQACQPPLGGSLEPPGLNAPTATELNFLRWERELRRSGVLIAPLADAGEKDLFDLTFRTRDRRVLSAVRVEEEEHGLIFQPLFPAQVVCQSCSPGEGGRDQRPSSPDGSGGFETEEAEDAGAGGRTGVRPRARRAEAPEQLDVYIRTPRGDVFTYSTEAPDAPSPVPFRDVLRPAVYEVDLASSDGAPASECCVTLKILAPAGGFESWLVNSWGLAGGGLYAFLRSIYASCYAEHRGPKPVFYLLDPELCPGGSDFQPYVPGFPFLPIRYVGRARPAFWHLAPRSEGLLLLDLNLGVAGTPLADSLLGLDARPGRPRRRDGPPARLPPQIWPPTRREINPRYVCAREGGEGTEAETVVGRAEVAASLEADATWWLYELARRHLPVAGPPVETPEAGGQGRDARTWLRALHRYGTADTRRALGGLYTAVTRTLLRAASDLGLTWAYVDEFILGFAAPTSAHPSEEFLARVSVPERCGRSGGGRVPLDGDATTGPEGARRPHPLGVKARGPGCLLMAIFQGDLYVGGRGENSGPFLVWHEAFAWALDRLAAAGPEAGGAPPSQESLLTLVRGLTQRLAPGRRRNRFWALPRAWLQRLRGSGQLRLSGSHVCLLDRDGPRPAPCQTVTEHALNPAAYFREIMAFLLDVLSALHPGYAMPLEITRETDLLMTVLSLF</sequence>
<proteinExistence type="predicted"/>
<dbReference type="Pfam" id="PF03324">
    <property type="entry name" value="Herpes_HEPA"/>
    <property type="match status" value="1"/>
</dbReference>
<evidence type="ECO:0000256" key="1">
    <source>
        <dbReference type="SAM" id="MobiDB-lite"/>
    </source>
</evidence>
<feature type="region of interest" description="Disordered" evidence="1">
    <location>
        <begin position="141"/>
        <end position="181"/>
    </location>
</feature>
<evidence type="ECO:0000313" key="3">
    <source>
        <dbReference type="Proteomes" id="UP001142452"/>
    </source>
</evidence>
<accession>A0A3G1T4G4</accession>
<dbReference type="EMBL" id="MG471437">
    <property type="protein sequence ID" value="AYA49835.1"/>
    <property type="molecule type" value="Genomic_DNA"/>
</dbReference>
<feature type="region of interest" description="Disordered" evidence="1">
    <location>
        <begin position="357"/>
        <end position="379"/>
    </location>
</feature>
<gene>
    <name evidence="2" type="primary">BBLF2/BBLF3</name>
</gene>
<organism evidence="2 3">
    <name type="scientific">macacine gammaherpesvirus 13</name>
    <dbReference type="NCBI Taxonomy" id="2341050"/>
    <lineage>
        <taxon>Viruses</taxon>
        <taxon>Duplodnaviria</taxon>
        <taxon>Heunggongvirae</taxon>
        <taxon>Peploviricota</taxon>
        <taxon>Herviviricetes</taxon>
        <taxon>Herpesvirales</taxon>
        <taxon>Orthoherpesviridae</taxon>
        <taxon>Gammaherpesvirinae</taxon>
        <taxon>Lymphocryptovirus</taxon>
        <taxon>Lymphocryptovirus macacinegamma13</taxon>
    </lineage>
</organism>
<dbReference type="GO" id="GO:0019079">
    <property type="term" value="P:viral genome replication"/>
    <property type="evidence" value="ECO:0007669"/>
    <property type="project" value="InterPro"/>
</dbReference>
<dbReference type="KEGG" id="vg:80540068"/>
<keyword evidence="3" id="KW-1185">Reference proteome</keyword>
<feature type="region of interest" description="Disordered" evidence="1">
    <location>
        <begin position="525"/>
        <end position="550"/>
    </location>
</feature>